<dbReference type="OrthoDB" id="5593200at2759"/>
<keyword evidence="6" id="KW-0744">Spermatogenesis</keyword>
<comment type="function">
    <text evidence="1">May play an important role in spermatogenesis and/or testis development.</text>
</comment>
<keyword evidence="4" id="KW-0597">Phosphoprotein</keyword>
<protein>
    <recommendedName>
        <fullName evidence="2">Male-enhanced antigen 1</fullName>
    </recommendedName>
</protein>
<keyword evidence="9" id="KW-1185">Reference proteome</keyword>
<dbReference type="Proteomes" id="UP000018936">
    <property type="component" value="Unassembled WGS sequence"/>
</dbReference>
<dbReference type="InterPro" id="IPR009685">
    <property type="entry name" value="MEA1"/>
</dbReference>
<feature type="region of interest" description="Disordered" evidence="7">
    <location>
        <begin position="227"/>
        <end position="255"/>
    </location>
</feature>
<evidence type="ECO:0000313" key="9">
    <source>
        <dbReference type="Proteomes" id="UP000018936"/>
    </source>
</evidence>
<feature type="non-terminal residue" evidence="8">
    <location>
        <position position="1"/>
    </location>
</feature>
<keyword evidence="3" id="KW-0217">Developmental protein</keyword>
<comment type="caution">
    <text evidence="8">The sequence shown here is derived from an EMBL/GenBank/DDBJ whole genome shotgun (WGS) entry which is preliminary data.</text>
</comment>
<evidence type="ECO:0000256" key="7">
    <source>
        <dbReference type="SAM" id="MobiDB-lite"/>
    </source>
</evidence>
<dbReference type="AlphaFoldDB" id="V8NP55"/>
<evidence type="ECO:0000256" key="4">
    <source>
        <dbReference type="ARBA" id="ARBA00022553"/>
    </source>
</evidence>
<evidence type="ECO:0000256" key="5">
    <source>
        <dbReference type="ARBA" id="ARBA00022782"/>
    </source>
</evidence>
<evidence type="ECO:0000256" key="6">
    <source>
        <dbReference type="ARBA" id="ARBA00022871"/>
    </source>
</evidence>
<reference evidence="8 9" key="1">
    <citation type="journal article" date="2013" name="Proc. Natl. Acad. Sci. U.S.A.">
        <title>The king cobra genome reveals dynamic gene evolution and adaptation in the snake venom system.</title>
        <authorList>
            <person name="Vonk F.J."/>
            <person name="Casewell N.R."/>
            <person name="Henkel C.V."/>
            <person name="Heimberg A.M."/>
            <person name="Jansen H.J."/>
            <person name="McCleary R.J."/>
            <person name="Kerkkamp H.M."/>
            <person name="Vos R.A."/>
            <person name="Guerreiro I."/>
            <person name="Calvete J.J."/>
            <person name="Wuster W."/>
            <person name="Woods A.E."/>
            <person name="Logan J.M."/>
            <person name="Harrison R.A."/>
            <person name="Castoe T.A."/>
            <person name="de Koning A.P."/>
            <person name="Pollock D.D."/>
            <person name="Yandell M."/>
            <person name="Calderon D."/>
            <person name="Renjifo C."/>
            <person name="Currier R.B."/>
            <person name="Salgado D."/>
            <person name="Pla D."/>
            <person name="Sanz L."/>
            <person name="Hyder A.S."/>
            <person name="Ribeiro J.M."/>
            <person name="Arntzen J.W."/>
            <person name="van den Thillart G.E."/>
            <person name="Boetzer M."/>
            <person name="Pirovano W."/>
            <person name="Dirks R.P."/>
            <person name="Spaink H.P."/>
            <person name="Duboule D."/>
            <person name="McGlinn E."/>
            <person name="Kini R.M."/>
            <person name="Richardson M.K."/>
        </authorList>
    </citation>
    <scope>NUCLEOTIDE SEQUENCE</scope>
    <source>
        <tissue evidence="8">Blood</tissue>
    </source>
</reference>
<dbReference type="GO" id="GO:0030154">
    <property type="term" value="P:cell differentiation"/>
    <property type="evidence" value="ECO:0007669"/>
    <property type="project" value="UniProtKB-KW"/>
</dbReference>
<evidence type="ECO:0000256" key="2">
    <source>
        <dbReference type="ARBA" id="ARBA00022245"/>
    </source>
</evidence>
<dbReference type="EMBL" id="AZIM01002529">
    <property type="protein sequence ID" value="ETE63860.1"/>
    <property type="molecule type" value="Genomic_DNA"/>
</dbReference>
<dbReference type="GO" id="GO:0007283">
    <property type="term" value="P:spermatogenesis"/>
    <property type="evidence" value="ECO:0007669"/>
    <property type="project" value="UniProtKB-KW"/>
</dbReference>
<sequence>MFDTPPQSGHVTLEGTRWELQFGLPGRGPPPPFVPVLRTFKTPAKAPQMLTKGARPVTPLSGLVSLLYRHAYYSFFPGGGPPPPSQYLTAARIRPSSHPAKRSYDLLIAPPMPSAPQRASCPPAPRQNPGRPRVLLGSGSEGAHSRSLPARERGKRGRPAAPKGHTRSNGPAKSSFLLRRLNLSLSLSLIQAQPVFSIGASSCMALETVVIQRMGPERICPNEHEELGLQEPSDGTLDPVSEWSSEEPEEEEEEGINNGYVYQPLNQEPDQGSTTHELTATSTEPALDINQRLQAMKLHLPDPPIESDNEDDERLVAQSSHSSIPMDPEHVELVKRTMAGVKLPMLSIPAWANEISDEQWQDMVQRTLQDRQSQNGFKPEWK</sequence>
<evidence type="ECO:0000256" key="3">
    <source>
        <dbReference type="ARBA" id="ARBA00022473"/>
    </source>
</evidence>
<feature type="compositionally biased region" description="Acidic residues" evidence="7">
    <location>
        <begin position="244"/>
        <end position="255"/>
    </location>
</feature>
<evidence type="ECO:0000313" key="8">
    <source>
        <dbReference type="EMBL" id="ETE63860.1"/>
    </source>
</evidence>
<keyword evidence="5" id="KW-0221">Differentiation</keyword>
<proteinExistence type="predicted"/>
<feature type="region of interest" description="Disordered" evidence="7">
    <location>
        <begin position="302"/>
        <end position="329"/>
    </location>
</feature>
<organism evidence="8 9">
    <name type="scientific">Ophiophagus hannah</name>
    <name type="common">King cobra</name>
    <name type="synonym">Naja hannah</name>
    <dbReference type="NCBI Taxonomy" id="8665"/>
    <lineage>
        <taxon>Eukaryota</taxon>
        <taxon>Metazoa</taxon>
        <taxon>Chordata</taxon>
        <taxon>Craniata</taxon>
        <taxon>Vertebrata</taxon>
        <taxon>Euteleostomi</taxon>
        <taxon>Lepidosauria</taxon>
        <taxon>Squamata</taxon>
        <taxon>Bifurcata</taxon>
        <taxon>Unidentata</taxon>
        <taxon>Episquamata</taxon>
        <taxon>Toxicofera</taxon>
        <taxon>Serpentes</taxon>
        <taxon>Colubroidea</taxon>
        <taxon>Elapidae</taxon>
        <taxon>Elapinae</taxon>
        <taxon>Ophiophagus</taxon>
    </lineage>
</organism>
<dbReference type="Pfam" id="PF06910">
    <property type="entry name" value="MEA1"/>
    <property type="match status" value="1"/>
</dbReference>
<accession>V8NP55</accession>
<gene>
    <name evidence="8" type="primary">MEA1</name>
    <name evidence="8" type="ORF">L345_10375</name>
</gene>
<evidence type="ECO:0000256" key="1">
    <source>
        <dbReference type="ARBA" id="ARBA00002540"/>
    </source>
</evidence>
<dbReference type="PANTHER" id="PTHR17005">
    <property type="entry name" value="MALE-ENHANCED ANTIGEN-1"/>
    <property type="match status" value="1"/>
</dbReference>
<name>V8NP55_OPHHA</name>
<feature type="region of interest" description="Disordered" evidence="7">
    <location>
        <begin position="107"/>
        <end position="173"/>
    </location>
</feature>